<organism evidence="2 3">
    <name type="scientific">Streptomyces albireticuli</name>
    <dbReference type="NCBI Taxonomy" id="1940"/>
    <lineage>
        <taxon>Bacteria</taxon>
        <taxon>Bacillati</taxon>
        <taxon>Actinomycetota</taxon>
        <taxon>Actinomycetes</taxon>
        <taxon>Kitasatosporales</taxon>
        <taxon>Streptomycetaceae</taxon>
        <taxon>Streptomyces</taxon>
    </lineage>
</organism>
<dbReference type="Pfam" id="PF10014">
    <property type="entry name" value="2OG-Fe_Oxy_2"/>
    <property type="match status" value="1"/>
</dbReference>
<dbReference type="Gene3D" id="2.60.120.620">
    <property type="entry name" value="q2cbj1_9rhob like domain"/>
    <property type="match status" value="1"/>
</dbReference>
<dbReference type="InterPro" id="IPR018724">
    <property type="entry name" value="2OG-Fe_dioxygenase"/>
</dbReference>
<proteinExistence type="predicted"/>
<feature type="compositionally biased region" description="Basic and acidic residues" evidence="1">
    <location>
        <begin position="1"/>
        <end position="20"/>
    </location>
</feature>
<keyword evidence="3" id="KW-1185">Reference proteome</keyword>
<dbReference type="Proteomes" id="UP000218944">
    <property type="component" value="Unassembled WGS sequence"/>
</dbReference>
<dbReference type="EMBL" id="NSJV01000223">
    <property type="protein sequence ID" value="PAU48721.1"/>
    <property type="molecule type" value="Genomic_DNA"/>
</dbReference>
<evidence type="ECO:0000313" key="3">
    <source>
        <dbReference type="Proteomes" id="UP000218944"/>
    </source>
</evidence>
<evidence type="ECO:0008006" key="4">
    <source>
        <dbReference type="Google" id="ProtNLM"/>
    </source>
</evidence>
<sequence length="283" mass="30966">MWRAVQEEPVKETSTVHDRPPPAADDVTNALRRQGYARYRTADLGIHPAAHNGDLGQIDDAFAGLPPDPYAPHTNRYRRYSHAVYLPWTGQLSFTPGAPDATYGSVTEYWQDDHNPEYPDMRRQLPDIPAALRSNALLLGLIHADLAQAMWLEDLHRAPVYVGVHLLKLAVHNRADTAVSSPDCLHQDGGSHATFTFAHLVGCANIRGGENTIATPDSAGRQPDDLPHGAVHARFTLTEPLDGYAVHDHRVSHHVAPVHLGEGPGPGERRILIIGVAPFGPRL</sequence>
<feature type="region of interest" description="Disordered" evidence="1">
    <location>
        <begin position="1"/>
        <end position="26"/>
    </location>
</feature>
<evidence type="ECO:0000313" key="2">
    <source>
        <dbReference type="EMBL" id="PAU48721.1"/>
    </source>
</evidence>
<evidence type="ECO:0000256" key="1">
    <source>
        <dbReference type="SAM" id="MobiDB-lite"/>
    </source>
</evidence>
<comment type="caution">
    <text evidence="2">The sequence shown here is derived from an EMBL/GenBank/DDBJ whole genome shotgun (WGS) entry which is preliminary data.</text>
</comment>
<dbReference type="GO" id="GO:0051213">
    <property type="term" value="F:dioxygenase activity"/>
    <property type="evidence" value="ECO:0007669"/>
    <property type="project" value="InterPro"/>
</dbReference>
<protein>
    <recommendedName>
        <fullName evidence="4">2OG-Fe dioxygenase family protein</fullName>
    </recommendedName>
</protein>
<gene>
    <name evidence="2" type="ORF">CK936_11770</name>
</gene>
<name>A0A2A2DB61_9ACTN</name>
<reference evidence="2 3" key="1">
    <citation type="submission" date="2017-08" db="EMBL/GenBank/DDBJ databases">
        <title>Genome sequence of Streptomyces albireticuli NRRL B-1670.</title>
        <authorList>
            <person name="Graham D.E."/>
            <person name="Mahan K.M."/>
            <person name="Klingeman D.M."/>
            <person name="Hettich R.L."/>
            <person name="Parry R.J."/>
            <person name="Spain J.C."/>
        </authorList>
    </citation>
    <scope>NUCLEOTIDE SEQUENCE [LARGE SCALE GENOMIC DNA]</scope>
    <source>
        <strain evidence="2 3">NRRL B-1670</strain>
    </source>
</reference>
<accession>A0A2A2DB61</accession>
<dbReference type="AlphaFoldDB" id="A0A2A2DB61"/>